<dbReference type="InterPro" id="IPR008332">
    <property type="entry name" value="MethylG_MeTrfase_N"/>
</dbReference>
<comment type="similarity">
    <text evidence="8">Belongs to the MGMT family.</text>
</comment>
<dbReference type="Gene3D" id="1.10.10.10">
    <property type="entry name" value="Winged helix-like DNA-binding domain superfamily/Winged helix DNA-binding domain"/>
    <property type="match status" value="1"/>
</dbReference>
<dbReference type="GO" id="GO:0005737">
    <property type="term" value="C:cytoplasm"/>
    <property type="evidence" value="ECO:0007669"/>
    <property type="project" value="UniProtKB-SubCell"/>
</dbReference>
<evidence type="ECO:0000256" key="7">
    <source>
        <dbReference type="ARBA" id="ARBA00049348"/>
    </source>
</evidence>
<sequence length="171" mass="18141">MTQLLLSETLPSPVGAITILTDAAGVLRALEFEDYHDRMERLLRLHYPGGWRVDPASAPSDAMRAMTAYFAGDLAAIEALPTATGGTAFQRAVWAALRDVRAGRTVAYGDIAAAIGRPGAMRAVGMANGANPIAIVVPCHRIIGRSGMLTGYAGGLARKQWLLTHERAMLA</sequence>
<evidence type="ECO:0000256" key="3">
    <source>
        <dbReference type="ARBA" id="ARBA00022603"/>
    </source>
</evidence>
<dbReference type="EC" id="2.1.1.63" evidence="8"/>
<feature type="domain" description="Methylguanine DNA methyltransferase ribonuclease-like" evidence="10">
    <location>
        <begin position="8"/>
        <end position="83"/>
    </location>
</feature>
<comment type="function">
    <text evidence="8">Involved in the cellular defense against the biological effects of O6-methylguanine (O6-MeG) and O4-methylthymine (O4-MeT) in DNA. Repairs the methylated nucleobase in DNA by stoichiometrically transferring the methyl group to a cysteine residue in the enzyme. This is a suicide reaction: the enzyme is irreversibly inactivated.</text>
</comment>
<dbReference type="AlphaFoldDB" id="A0A2W4YU28"/>
<dbReference type="SUPFAM" id="SSF53155">
    <property type="entry name" value="Methylated DNA-protein cysteine methyltransferase domain"/>
    <property type="match status" value="1"/>
</dbReference>
<evidence type="ECO:0000259" key="9">
    <source>
        <dbReference type="Pfam" id="PF01035"/>
    </source>
</evidence>
<accession>A0A2W4YU28</accession>
<evidence type="ECO:0000256" key="2">
    <source>
        <dbReference type="ARBA" id="ARBA00022490"/>
    </source>
</evidence>
<dbReference type="InterPro" id="IPR036631">
    <property type="entry name" value="MGMT_N_sf"/>
</dbReference>
<dbReference type="HAMAP" id="MF_00772">
    <property type="entry name" value="OGT"/>
    <property type="match status" value="1"/>
</dbReference>
<name>A0A2W4YU28_9SPHN</name>
<dbReference type="Pfam" id="PF02870">
    <property type="entry name" value="Methyltransf_1N"/>
    <property type="match status" value="1"/>
</dbReference>
<dbReference type="Proteomes" id="UP000248614">
    <property type="component" value="Unassembled WGS sequence"/>
</dbReference>
<comment type="catalytic activity">
    <reaction evidence="1 8">
        <text>a 4-O-methyl-thymidine in DNA + L-cysteinyl-[protein] = a thymidine in DNA + S-methyl-L-cysteinyl-[protein]</text>
        <dbReference type="Rhea" id="RHEA:53428"/>
        <dbReference type="Rhea" id="RHEA-COMP:10131"/>
        <dbReference type="Rhea" id="RHEA-COMP:10132"/>
        <dbReference type="Rhea" id="RHEA-COMP:13555"/>
        <dbReference type="Rhea" id="RHEA-COMP:13556"/>
        <dbReference type="ChEBI" id="CHEBI:29950"/>
        <dbReference type="ChEBI" id="CHEBI:82612"/>
        <dbReference type="ChEBI" id="CHEBI:137386"/>
        <dbReference type="ChEBI" id="CHEBI:137387"/>
        <dbReference type="EC" id="2.1.1.63"/>
    </reaction>
</comment>
<protein>
    <recommendedName>
        <fullName evidence="8">Methylated-DNA--protein-cysteine methyltransferase</fullName>
        <ecNumber evidence="8">2.1.1.63</ecNumber>
    </recommendedName>
    <alternativeName>
        <fullName evidence="8">6-O-methylguanine-DNA methyltransferase</fullName>
        <shortName evidence="8">MGMT</shortName>
    </alternativeName>
    <alternativeName>
        <fullName evidence="8">O-6-methylguanine-DNA-alkyltransferase</fullName>
    </alternativeName>
</protein>
<dbReference type="GO" id="GO:0006307">
    <property type="term" value="P:DNA alkylation repair"/>
    <property type="evidence" value="ECO:0007669"/>
    <property type="project" value="UniProtKB-UniRule"/>
</dbReference>
<comment type="subcellular location">
    <subcellularLocation>
        <location evidence="8">Cytoplasm</location>
    </subcellularLocation>
</comment>
<keyword evidence="6 8" id="KW-0234">DNA repair</keyword>
<comment type="catalytic activity">
    <reaction evidence="7 8">
        <text>a 6-O-methyl-2'-deoxyguanosine in DNA + L-cysteinyl-[protein] = S-methyl-L-cysteinyl-[protein] + a 2'-deoxyguanosine in DNA</text>
        <dbReference type="Rhea" id="RHEA:24000"/>
        <dbReference type="Rhea" id="RHEA-COMP:10131"/>
        <dbReference type="Rhea" id="RHEA-COMP:10132"/>
        <dbReference type="Rhea" id="RHEA-COMP:11367"/>
        <dbReference type="Rhea" id="RHEA-COMP:11368"/>
        <dbReference type="ChEBI" id="CHEBI:29950"/>
        <dbReference type="ChEBI" id="CHEBI:82612"/>
        <dbReference type="ChEBI" id="CHEBI:85445"/>
        <dbReference type="ChEBI" id="CHEBI:85448"/>
        <dbReference type="EC" id="2.1.1.63"/>
    </reaction>
</comment>
<organism evidence="11 12">
    <name type="scientific">Sphingomonas hengshuiensis</name>
    <dbReference type="NCBI Taxonomy" id="1609977"/>
    <lineage>
        <taxon>Bacteria</taxon>
        <taxon>Pseudomonadati</taxon>
        <taxon>Pseudomonadota</taxon>
        <taxon>Alphaproteobacteria</taxon>
        <taxon>Sphingomonadales</taxon>
        <taxon>Sphingomonadaceae</taxon>
        <taxon>Sphingomonas</taxon>
    </lineage>
</organism>
<evidence type="ECO:0000313" key="12">
    <source>
        <dbReference type="Proteomes" id="UP000248614"/>
    </source>
</evidence>
<keyword evidence="4 8" id="KW-0808">Transferase</keyword>
<dbReference type="Pfam" id="PF01035">
    <property type="entry name" value="DNA_binding_1"/>
    <property type="match status" value="1"/>
</dbReference>
<dbReference type="GO" id="GO:0003908">
    <property type="term" value="F:methylated-DNA-[protein]-cysteine S-methyltransferase activity"/>
    <property type="evidence" value="ECO:0007669"/>
    <property type="project" value="UniProtKB-UniRule"/>
</dbReference>
<dbReference type="PROSITE" id="PS00374">
    <property type="entry name" value="MGMT"/>
    <property type="match status" value="1"/>
</dbReference>
<comment type="caution">
    <text evidence="11">The sequence shown here is derived from an EMBL/GenBank/DDBJ whole genome shotgun (WGS) entry which is preliminary data.</text>
</comment>
<dbReference type="SUPFAM" id="SSF46767">
    <property type="entry name" value="Methylated DNA-protein cysteine methyltransferase, C-terminal domain"/>
    <property type="match status" value="1"/>
</dbReference>
<reference evidence="11 12" key="1">
    <citation type="submission" date="2017-08" db="EMBL/GenBank/DDBJ databases">
        <title>Infants hospitalized years apart are colonized by the same room-sourced microbial strains.</title>
        <authorList>
            <person name="Brooks B."/>
            <person name="Olm M.R."/>
            <person name="Firek B.A."/>
            <person name="Baker R."/>
            <person name="Thomas B.C."/>
            <person name="Morowitz M.J."/>
            <person name="Banfield J.F."/>
        </authorList>
    </citation>
    <scope>NUCLEOTIDE SEQUENCE [LARGE SCALE GENOMIC DNA]</scope>
    <source>
        <strain evidence="11">S2_018_000_R3_110</strain>
    </source>
</reference>
<evidence type="ECO:0000256" key="5">
    <source>
        <dbReference type="ARBA" id="ARBA00022763"/>
    </source>
</evidence>
<dbReference type="EMBL" id="QFNF01000053">
    <property type="protein sequence ID" value="PZO73520.1"/>
    <property type="molecule type" value="Genomic_DNA"/>
</dbReference>
<dbReference type="PANTHER" id="PTHR10815:SF5">
    <property type="entry name" value="METHYLATED-DNA--PROTEIN-CYSTEINE METHYLTRANSFERASE"/>
    <property type="match status" value="1"/>
</dbReference>
<dbReference type="CDD" id="cd06445">
    <property type="entry name" value="ATase"/>
    <property type="match status" value="1"/>
</dbReference>
<keyword evidence="2 8" id="KW-0963">Cytoplasm</keyword>
<dbReference type="GO" id="GO:0032259">
    <property type="term" value="P:methylation"/>
    <property type="evidence" value="ECO:0007669"/>
    <property type="project" value="UniProtKB-KW"/>
</dbReference>
<evidence type="ECO:0000256" key="8">
    <source>
        <dbReference type="HAMAP-Rule" id="MF_00772"/>
    </source>
</evidence>
<dbReference type="FunFam" id="1.10.10.10:FF:000337">
    <property type="entry name" value="Methylated-DNA--protein-cysteine methyltransferase"/>
    <property type="match status" value="1"/>
</dbReference>
<evidence type="ECO:0000313" key="11">
    <source>
        <dbReference type="EMBL" id="PZO73520.1"/>
    </source>
</evidence>
<comment type="miscellaneous">
    <text evidence="8">This enzyme catalyzes only one turnover and therefore is not strictly catalytic. According to one definition, an enzyme is a biocatalyst that acts repeatedly and over many reaction cycles.</text>
</comment>
<dbReference type="InterPro" id="IPR014048">
    <property type="entry name" value="MethylDNA_cys_MeTrfase_DNA-bd"/>
</dbReference>
<dbReference type="InterPro" id="IPR036388">
    <property type="entry name" value="WH-like_DNA-bd_sf"/>
</dbReference>
<evidence type="ECO:0000256" key="6">
    <source>
        <dbReference type="ARBA" id="ARBA00023204"/>
    </source>
</evidence>
<dbReference type="NCBIfam" id="NF007626">
    <property type="entry name" value="PRK10286.1"/>
    <property type="match status" value="1"/>
</dbReference>
<dbReference type="InterPro" id="IPR023546">
    <property type="entry name" value="MGMT"/>
</dbReference>
<dbReference type="NCBIfam" id="TIGR00589">
    <property type="entry name" value="ogt"/>
    <property type="match status" value="1"/>
</dbReference>
<keyword evidence="5 8" id="KW-0227">DNA damage</keyword>
<evidence type="ECO:0000256" key="1">
    <source>
        <dbReference type="ARBA" id="ARBA00001286"/>
    </source>
</evidence>
<dbReference type="PANTHER" id="PTHR10815">
    <property type="entry name" value="METHYLATED-DNA--PROTEIN-CYSTEINE METHYLTRANSFERASE"/>
    <property type="match status" value="1"/>
</dbReference>
<dbReference type="InterPro" id="IPR036217">
    <property type="entry name" value="MethylDNA_cys_MeTrfase_DNAb"/>
</dbReference>
<proteinExistence type="inferred from homology"/>
<feature type="domain" description="Methylated-DNA-[protein]-cysteine S-methyltransferase DNA binding" evidence="9">
    <location>
        <begin position="88"/>
        <end position="167"/>
    </location>
</feature>
<evidence type="ECO:0000256" key="4">
    <source>
        <dbReference type="ARBA" id="ARBA00022679"/>
    </source>
</evidence>
<evidence type="ECO:0000259" key="10">
    <source>
        <dbReference type="Pfam" id="PF02870"/>
    </source>
</evidence>
<keyword evidence="3 8" id="KW-0489">Methyltransferase</keyword>
<feature type="active site" description="Nucleophile; methyl group acceptor" evidence="8">
    <location>
        <position position="139"/>
    </location>
</feature>
<gene>
    <name evidence="11" type="ORF">DI632_14680</name>
</gene>
<dbReference type="InterPro" id="IPR001497">
    <property type="entry name" value="MethylDNA_cys_MeTrfase_AS"/>
</dbReference>